<feature type="transmembrane region" description="Helical" evidence="1">
    <location>
        <begin position="157"/>
        <end position="180"/>
    </location>
</feature>
<organism evidence="2 3">
    <name type="scientific">Clostridium neuense</name>
    <dbReference type="NCBI Taxonomy" id="1728934"/>
    <lineage>
        <taxon>Bacteria</taxon>
        <taxon>Bacillati</taxon>
        <taxon>Bacillota</taxon>
        <taxon>Clostridia</taxon>
        <taxon>Eubacteriales</taxon>
        <taxon>Clostridiaceae</taxon>
        <taxon>Clostridium</taxon>
    </lineage>
</organism>
<evidence type="ECO:0000313" key="2">
    <source>
        <dbReference type="EMBL" id="MFL0251337.1"/>
    </source>
</evidence>
<evidence type="ECO:0000313" key="3">
    <source>
        <dbReference type="Proteomes" id="UP001623592"/>
    </source>
</evidence>
<evidence type="ECO:0000256" key="1">
    <source>
        <dbReference type="SAM" id="Phobius"/>
    </source>
</evidence>
<reference evidence="2 3" key="1">
    <citation type="submission" date="2024-11" db="EMBL/GenBank/DDBJ databases">
        <authorList>
            <person name="Heng Y.C."/>
            <person name="Lim A.C.H."/>
            <person name="Lee J.K.Y."/>
            <person name="Kittelmann S."/>
        </authorList>
    </citation>
    <scope>NUCLEOTIDE SEQUENCE [LARGE SCALE GENOMIC DNA]</scope>
    <source>
        <strain evidence="2 3">WILCCON 0114</strain>
    </source>
</reference>
<keyword evidence="3" id="KW-1185">Reference proteome</keyword>
<feature type="transmembrane region" description="Helical" evidence="1">
    <location>
        <begin position="51"/>
        <end position="75"/>
    </location>
</feature>
<comment type="caution">
    <text evidence="2">The sequence shown here is derived from an EMBL/GenBank/DDBJ whole genome shotgun (WGS) entry which is preliminary data.</text>
</comment>
<keyword evidence="1" id="KW-0472">Membrane</keyword>
<dbReference type="EMBL" id="JBJIAA010000010">
    <property type="protein sequence ID" value="MFL0251337.1"/>
    <property type="molecule type" value="Genomic_DNA"/>
</dbReference>
<name>A0ABW8TG09_9CLOT</name>
<gene>
    <name evidence="2" type="ORF">ACJDT4_13005</name>
</gene>
<feature type="transmembrane region" description="Helical" evidence="1">
    <location>
        <begin position="20"/>
        <end position="39"/>
    </location>
</feature>
<keyword evidence="1" id="KW-1133">Transmembrane helix</keyword>
<feature type="transmembrane region" description="Helical" evidence="1">
    <location>
        <begin position="96"/>
        <end position="122"/>
    </location>
</feature>
<proteinExistence type="predicted"/>
<dbReference type="Proteomes" id="UP001623592">
    <property type="component" value="Unassembled WGS sequence"/>
</dbReference>
<dbReference type="RefSeq" id="WP_406787997.1">
    <property type="nucleotide sequence ID" value="NZ_JBJIAA010000010.1"/>
</dbReference>
<keyword evidence="1" id="KW-0812">Transmembrane</keyword>
<feature type="transmembrane region" description="Helical" evidence="1">
    <location>
        <begin position="237"/>
        <end position="259"/>
    </location>
</feature>
<sequence>MYNLIKADLFKLRKSIAIKVIFLIAMLSSVIMTVMAYMVQQGKLGTDSINIGFMFSDANVVAILGGTIAAVFICGDFDNRTIHEAIVDGNSRGKVVISKAIMICLGGFIILLPYAIITGIAISTGYKFSMGQVSIGFLRLITAEGGKAISSSQAWKILFVILVLTISHIAQISVCIPLAIGLKKPAIVVPVYYGSSVLLGKIGGLETSSKIFKNISECTPFAGKYSFMTLNAENSDIVKGIVFSLIFIIVMTAITCFAFRKSEIK</sequence>
<protein>
    <submittedName>
        <fullName evidence="2">ABC transporter permease</fullName>
    </submittedName>
</protein>
<accession>A0ABW8TG09</accession>